<name>A0A812ZVZ9_9DINO</name>
<dbReference type="Pfam" id="PF12349">
    <property type="entry name" value="Sterol-sensing"/>
    <property type="match status" value="1"/>
</dbReference>
<feature type="non-terminal residue" evidence="10">
    <location>
        <position position="2672"/>
    </location>
</feature>
<dbReference type="InterPro" id="IPR053958">
    <property type="entry name" value="HMGCR/SNAP/NPC1-like_SSD"/>
</dbReference>
<feature type="transmembrane region" description="Helical" evidence="7">
    <location>
        <begin position="1787"/>
        <end position="1812"/>
    </location>
</feature>
<dbReference type="OrthoDB" id="447573at2759"/>
<evidence type="ECO:0000256" key="3">
    <source>
        <dbReference type="ARBA" id="ARBA00022989"/>
    </source>
</evidence>
<keyword evidence="5" id="KW-0325">Glycoprotein</keyword>
<dbReference type="Pfam" id="PF01549">
    <property type="entry name" value="ShK"/>
    <property type="match status" value="1"/>
</dbReference>
<feature type="domain" description="SSD" evidence="8">
    <location>
        <begin position="2174"/>
        <end position="2303"/>
    </location>
</feature>
<feature type="non-terminal residue" evidence="10">
    <location>
        <position position="1"/>
    </location>
</feature>
<evidence type="ECO:0000256" key="1">
    <source>
        <dbReference type="ARBA" id="ARBA00004141"/>
    </source>
</evidence>
<comment type="caution">
    <text evidence="10">The sequence shown here is derived from an EMBL/GenBank/DDBJ whole genome shotgun (WGS) entry which is preliminary data.</text>
</comment>
<feature type="transmembrane region" description="Helical" evidence="7">
    <location>
        <begin position="2202"/>
        <end position="2224"/>
    </location>
</feature>
<evidence type="ECO:0000259" key="8">
    <source>
        <dbReference type="PROSITE" id="PS50156"/>
    </source>
</evidence>
<keyword evidence="4 7" id="KW-0472">Membrane</keyword>
<dbReference type="Gene3D" id="1.10.10.1940">
    <property type="match status" value="1"/>
</dbReference>
<dbReference type="GO" id="GO:0022857">
    <property type="term" value="F:transmembrane transporter activity"/>
    <property type="evidence" value="ECO:0007669"/>
    <property type="project" value="TreeGrafter"/>
</dbReference>
<evidence type="ECO:0000313" key="11">
    <source>
        <dbReference type="Proteomes" id="UP000601435"/>
    </source>
</evidence>
<accession>A0A812ZVZ9</accession>
<feature type="transmembrane region" description="Helical" evidence="7">
    <location>
        <begin position="2144"/>
        <end position="2166"/>
    </location>
</feature>
<organism evidence="10 11">
    <name type="scientific">Symbiodinium necroappetens</name>
    <dbReference type="NCBI Taxonomy" id="1628268"/>
    <lineage>
        <taxon>Eukaryota</taxon>
        <taxon>Sar</taxon>
        <taxon>Alveolata</taxon>
        <taxon>Dinophyceae</taxon>
        <taxon>Suessiales</taxon>
        <taxon>Symbiodiniaceae</taxon>
        <taxon>Symbiodinium</taxon>
    </lineage>
</organism>
<dbReference type="GO" id="GO:0003824">
    <property type="term" value="F:catalytic activity"/>
    <property type="evidence" value="ECO:0007669"/>
    <property type="project" value="InterPro"/>
</dbReference>
<dbReference type="GO" id="GO:0016020">
    <property type="term" value="C:membrane"/>
    <property type="evidence" value="ECO:0007669"/>
    <property type="project" value="UniProtKB-SubCell"/>
</dbReference>
<evidence type="ECO:0000256" key="7">
    <source>
        <dbReference type="SAM" id="Phobius"/>
    </source>
</evidence>
<dbReference type="InterPro" id="IPR052081">
    <property type="entry name" value="Dispatched_Hh_regulator"/>
</dbReference>
<feature type="transmembrane region" description="Helical" evidence="7">
    <location>
        <begin position="1726"/>
        <end position="1748"/>
    </location>
</feature>
<evidence type="ECO:0000256" key="6">
    <source>
        <dbReference type="ARBA" id="ARBA00038046"/>
    </source>
</evidence>
<gene>
    <name evidence="10" type="primary">DISP3</name>
    <name evidence="10" type="ORF">SNEC2469_LOCUS25387</name>
</gene>
<comment type="subcellular location">
    <subcellularLocation>
        <location evidence="1">Membrane</location>
        <topology evidence="1">Multi-pass membrane protein</topology>
    </subcellularLocation>
</comment>
<keyword evidence="2 7" id="KW-0812">Transmembrane</keyword>
<dbReference type="PROSITE" id="PS51670">
    <property type="entry name" value="SHKT"/>
    <property type="match status" value="1"/>
</dbReference>
<reference evidence="10" key="1">
    <citation type="submission" date="2021-02" db="EMBL/GenBank/DDBJ databases">
        <authorList>
            <person name="Dougan E. K."/>
            <person name="Rhodes N."/>
            <person name="Thang M."/>
            <person name="Chan C."/>
        </authorList>
    </citation>
    <scope>NUCLEOTIDE SEQUENCE</scope>
</reference>
<evidence type="ECO:0000256" key="2">
    <source>
        <dbReference type="ARBA" id="ARBA00022692"/>
    </source>
</evidence>
<comment type="similarity">
    <text evidence="6">Belongs to the dispatched family.</text>
</comment>
<dbReference type="InterPro" id="IPR005135">
    <property type="entry name" value="Endo/exonuclease/phosphatase"/>
</dbReference>
<evidence type="ECO:0000313" key="10">
    <source>
        <dbReference type="EMBL" id="CAE7839512.1"/>
    </source>
</evidence>
<dbReference type="SUPFAM" id="SSF82866">
    <property type="entry name" value="Multidrug efflux transporter AcrB transmembrane domain"/>
    <property type="match status" value="1"/>
</dbReference>
<feature type="domain" description="ShKT" evidence="9">
    <location>
        <begin position="2020"/>
        <end position="2057"/>
    </location>
</feature>
<evidence type="ECO:0000256" key="5">
    <source>
        <dbReference type="ARBA" id="ARBA00023180"/>
    </source>
</evidence>
<dbReference type="Proteomes" id="UP000601435">
    <property type="component" value="Unassembled WGS sequence"/>
</dbReference>
<dbReference type="Gene3D" id="3.60.10.10">
    <property type="entry name" value="Endonuclease/exonuclease/phosphatase"/>
    <property type="match status" value="1"/>
</dbReference>
<dbReference type="InterPro" id="IPR036691">
    <property type="entry name" value="Endo/exonu/phosph_ase_sf"/>
</dbReference>
<protein>
    <submittedName>
        <fullName evidence="10">DISP3 protein</fullName>
    </submittedName>
</protein>
<feature type="transmembrane region" description="Helical" evidence="7">
    <location>
        <begin position="2278"/>
        <end position="2303"/>
    </location>
</feature>
<feature type="transmembrane region" description="Helical" evidence="7">
    <location>
        <begin position="2244"/>
        <end position="2266"/>
    </location>
</feature>
<dbReference type="Gene3D" id="1.20.1640.10">
    <property type="entry name" value="Multidrug efflux transporter AcrB transmembrane domain"/>
    <property type="match status" value="1"/>
</dbReference>
<keyword evidence="11" id="KW-1185">Reference proteome</keyword>
<dbReference type="InterPro" id="IPR000731">
    <property type="entry name" value="SSD"/>
</dbReference>
<dbReference type="PANTHER" id="PTHR45951">
    <property type="entry name" value="PROTEIN DISPATCHED-RELATED"/>
    <property type="match status" value="1"/>
</dbReference>
<dbReference type="PROSITE" id="PS50156">
    <property type="entry name" value="SSD"/>
    <property type="match status" value="1"/>
</dbReference>
<evidence type="ECO:0000256" key="4">
    <source>
        <dbReference type="ARBA" id="ARBA00023136"/>
    </source>
</evidence>
<proteinExistence type="inferred from homology"/>
<feature type="transmembrane region" description="Helical" evidence="7">
    <location>
        <begin position="2173"/>
        <end position="2196"/>
    </location>
</feature>
<dbReference type="EMBL" id="CAJNJA010050008">
    <property type="protein sequence ID" value="CAE7839512.1"/>
    <property type="molecule type" value="Genomic_DNA"/>
</dbReference>
<dbReference type="SMART" id="SM00254">
    <property type="entry name" value="ShKT"/>
    <property type="match status" value="1"/>
</dbReference>
<dbReference type="Pfam" id="PF03372">
    <property type="entry name" value="Exo_endo_phos"/>
    <property type="match status" value="1"/>
</dbReference>
<keyword evidence="3 7" id="KW-1133">Transmembrane helix</keyword>
<sequence length="2672" mass="289797">RNDRPQSPAPMGDNTGSDPLTLAVPATLLEHSVARSDSQAFFLAATLLETVEEHFQEAPLKLQLCSLLPPTTAADAIRSPLEGHTFWCNLSCTPFPTPWSRMDIPELAELPPNDSMCLGSLPTGICPAHVFDLMQPGVGIVSLGETLCSLSQADVAFLRQLQFGDADFVGDVMAWACLFVCPISGAAGVLSGPVPSELGTHGEVSVACAAPSQNIRLNFLMPLGHAPWSTGIAPTWLENDCALLGWCGVVLQSLRGRVDLPPGIGGGARVCTDDGGLSHYQLVAPFLPAPPQDASSSPADVWGRMSVRMCSYNVLSLNSLAVEGRASDGLAFQPARPALLADSLRQAGVHVAFLQEARTEVGTLTSGGYLRFSSGAEGGTLGTEIWVRDGFPCLQHPTDPGQHVRFRREAFCVLRKDPRRLFLLFSSASVRLLLISLHAPHRAMVDSVIRAWWVETQQLALRFGKVAATVVGGDCNAAVGSLPSGGIGSHDAERTDDAGTYLGSFLEEADLWLPCTFGECHHGPSGTYVQKRNGSLTRIDYIACPASWKDGSVRTWTDPSVHAGQTYIDHIATLLQADLHLKMQGRSVAQASRGFNAKAMLTDEGRSTVQSILSSAPQIPWSVTPHAHAATLVGYLQTALADAFPKEKRQRHRHYLSDATWELHREVSTLRRYCAQLKRSMRFHFAASVFQSWRHGCAQPMCDMLSSAWTKEARVAEAVQGHRLGIAARKLRSACKHDRAQHLSQLADRVQKDDADASAAVHRLMGLKRKKPFQPDVLPELQKADGIYCESPQAIQDRWREHFMAQEDGIPAAPEELASFTAAQALGPSPDSLADLPSPDAVLQAILGTQKGKAVGPDGIPGELGHAAPLLLRDLLLPLVYKVGLTGVEPVGFKSGVLAKLYKGKGPKAVCGSFRAIMLLPTLAKIVHKAFRPSLYHIFESNALPAQLGGRKRTSVVLGSHYTRAFGRWCRDTHQSAVTLFADVASAYYCAVRELTARKHADSTVSEAAPCQGATPREDVAEQLDQPTALARTQASPWLETLTAEFNAHTWMYLAGDARPVVTRQGSRPGSSWADLFYGVTVPRIISCRDSLRPPGVQTQAVWAVSWDGLCDLSEPSTVPDDWTSTTSLEDVIWADDLAKCVAVPDVEVVGRVATREAGLLTEAFAAHGYSLSFGPAKTAAIIAARGPGSRKVRKALFGGAAALSVLREDSSPAMLPLVPTYRHLGVQVSADGGIMPEIRHRVALAWAAFRQGRTRVFRSKRIALVKRGALLASHVLTKLLFATGAWPALGKGEQAMFSHAVLSLYRQTLVIGPDGDQHLTHATVCALLQQPAPEVRLRVEQARYLLQLFNAAPMQLWALVRRDPAYVRHLRATIGWLYGWICNTAELPDPLVDWEPWRLLLERRPGLFKAYVKRARGLELARITGLAAFQALRCALSAFAAGVTPSPEPPAVRYEEGCLQCRIAFPSRTAWACHASKLHGYRTTATLLASEVTKPACAACGKVFANKGRLQRHLLSSGKCRITWGGFAQAADDGLGEAPHSQAPPLQLAGQTDGRAFPYDPADVHLGLLRELQVADCDAPDSLWDTVSGYIAPLAVLRRTVATWGAQPGAGQHANTVTAASEDLQLLLDVDLWCEDFRAPKQPRTPLDCCPPLAALDDLGFCFHPAGALQVYTVDAPPCRDFCYPFCNSVPLATARRAVAWLEAACDTVGLAVQATQFAPVLIRWMHGWMAVGLYVHVDVIMLRFLLHPFDALCSQCPGAAENVRLSSGSLWVSLRKHRVALPWRWVLRCPCLVYLSTLLAVFALIGIGVVSAPISLNTNFDSLMESDSAASLNYDAILQAILDARRERQGRRLSPGAARGPRLWSSERNASELGLTEEDGEPVQPGRRLQSRLKLYKPYRFELTYVRRDDGNVLSASTLDYMRSIEKEVRSMEPFRKLCETAEPRFKHHCDPGISMVNVMYPFSVPDGVDARIYFNGTGTASLLPVAVSLAQQERLTEAVWPEGLANDEVKLVGSKTCGDGVPDCAKWKDAGHCLPGAAHEVFMQDFCKATCGICDEVPEQESTAEVAEGPTEITALRSYFALQAFCCEAGEPGQGQIVSEMDAVWNTFVAELVELLTQKNANGGAVRVFFSGDGISSYETFAAVGGDAMFAIMSYCFVLVYATLHTRSPFLALVGLSLVMLSIPASFAVFMLASGSGELSLMMCLSVFIVIGVGSDMLFVYTDFYKQSLLFTRDPAERLKFTYLQAASSTAATTFTTAMSFFANLASVLRPLREFGFFMGVCVTLAWLMVLMAYPAVLIMGERLQNCCRRCILQQPQDQGHSRKSVVNAAKRKSLVMLADALDPEKKGVGAAHSSCLGDYLAVSLGKFKYPVVLLFTGLTALQAYMSLTTMEQATGIPQTFPDDHNQEAQQKYNGLFATYDFTAFPSGAYAAFTLKCSSLFRFCSLHHCETHGRHLGSLQSCDCVTHQSAAPSATDGCGRYQVQTRVVGRSGLEPEHLQPSDLEQMMYDLIPNASSVTVAGAGTTSSLLETLHWDSGDVDLRVMLQVPTATVEKGSGRSCSTNLLCYCGVQPCDGPPSGSPDSAATLHLDRVAQALASRRLATSTTAPEPLVPVELQTDVLVVFGLKVTGTNPLLGVSKEEPYGFSEEFKLEDPWAQRRSLALCENFPE</sequence>
<evidence type="ECO:0000259" key="9">
    <source>
        <dbReference type="PROSITE" id="PS51670"/>
    </source>
</evidence>
<dbReference type="InterPro" id="IPR003582">
    <property type="entry name" value="ShKT_dom"/>
</dbReference>
<dbReference type="SUPFAM" id="SSF56219">
    <property type="entry name" value="DNase I-like"/>
    <property type="match status" value="1"/>
</dbReference>